<comment type="caution">
    <text evidence="1">The sequence shown here is derived from an EMBL/GenBank/DDBJ whole genome shotgun (WGS) entry which is preliminary data.</text>
</comment>
<proteinExistence type="predicted"/>
<evidence type="ECO:0000313" key="1">
    <source>
        <dbReference type="EMBL" id="TCJ15625.1"/>
    </source>
</evidence>
<dbReference type="EMBL" id="SKBU01000023">
    <property type="protein sequence ID" value="TCJ15625.1"/>
    <property type="molecule type" value="Genomic_DNA"/>
</dbReference>
<dbReference type="RefSeq" id="WP_132692403.1">
    <property type="nucleotide sequence ID" value="NZ_SKBU01000023.1"/>
</dbReference>
<dbReference type="Proteomes" id="UP000295244">
    <property type="component" value="Unassembled WGS sequence"/>
</dbReference>
<accession>A0A4R1BEN4</accession>
<reference evidence="1 2" key="1">
    <citation type="submission" date="2019-03" db="EMBL/GenBank/DDBJ databases">
        <title>Whole genome sequence of a novel Rubrobacter taiwanensis strain, isolated from Yellowstone National Park.</title>
        <authorList>
            <person name="Freed S."/>
            <person name="Ramaley R.F."/>
            <person name="Kyndt J.A."/>
        </authorList>
    </citation>
    <scope>NUCLEOTIDE SEQUENCE [LARGE SCALE GENOMIC DNA]</scope>
    <source>
        <strain evidence="1 2">Yellowstone</strain>
    </source>
</reference>
<sequence length="401" mass="44486">MTEVSIWTYPWDLADEGVGEALKTMRDRAGATGVNVAAVYHAGKFLHVHNPKRRVVFPRSGTLYFRPDASWYGRLRIEPPVWEGAGGFWTELRNEADRLGLEVTAWTLCLHNSGVGFAYPDCAVENAFGDRIYTDLCANNPDVRAYLVAVARDIAANVAPDRLLLESLEYMPFRHGYHHEVIGVPTGPTVDFLMSLCFCPSCLEAASERDVDLVSVRGWTRETLDRHFADPFAGIPEMSWAELHEAAGGEFSGFLKLRQDALVSLLTDIAGAVRESSPARLALLDFGPLYPNGPDGRAWENGVDISRQLPLIDEIHPTFYFADPGLHRQKVRQYVELLAGEKPMVAAIRAILPQTDSEESLRRQLEPLAPHAAGFSFYNYGFMPLPALDWIASAARTVSAI</sequence>
<gene>
    <name evidence="1" type="ORF">E0L93_12455</name>
</gene>
<organism evidence="1 2">
    <name type="scientific">Rubrobacter taiwanensis</name>
    <dbReference type="NCBI Taxonomy" id="185139"/>
    <lineage>
        <taxon>Bacteria</taxon>
        <taxon>Bacillati</taxon>
        <taxon>Actinomycetota</taxon>
        <taxon>Rubrobacteria</taxon>
        <taxon>Rubrobacterales</taxon>
        <taxon>Rubrobacteraceae</taxon>
        <taxon>Rubrobacter</taxon>
    </lineage>
</organism>
<dbReference type="OrthoDB" id="8576080at2"/>
<keyword evidence="2" id="KW-1185">Reference proteome</keyword>
<protein>
    <recommendedName>
        <fullName evidence="3">DUF4015 domain-containing protein</fullName>
    </recommendedName>
</protein>
<evidence type="ECO:0000313" key="2">
    <source>
        <dbReference type="Proteomes" id="UP000295244"/>
    </source>
</evidence>
<evidence type="ECO:0008006" key="3">
    <source>
        <dbReference type="Google" id="ProtNLM"/>
    </source>
</evidence>
<dbReference type="AlphaFoldDB" id="A0A4R1BEN4"/>
<name>A0A4R1BEN4_9ACTN</name>